<reference evidence="1" key="2">
    <citation type="submission" date="2025-08" db="UniProtKB">
        <authorList>
            <consortium name="Ensembl"/>
        </authorList>
    </citation>
    <scope>IDENTIFICATION</scope>
</reference>
<proteinExistence type="predicted"/>
<reference evidence="1" key="1">
    <citation type="submission" date="2020-11" db="EMBL/GenBank/DDBJ databases">
        <authorList>
            <person name="Davenport K.M."/>
            <person name="Bickhart D.M."/>
            <person name="Smith T.P.L."/>
            <person name="Murdoch B.M."/>
            <person name="Rosen B.D."/>
        </authorList>
    </citation>
    <scope>NUCLEOTIDE SEQUENCE [LARGE SCALE GENOMIC DNA]</scope>
    <source>
        <strain evidence="1">OAR_USU_Benz2616</strain>
    </source>
</reference>
<name>A0AC11B4N8_SHEEP</name>
<evidence type="ECO:0000313" key="1">
    <source>
        <dbReference type="Ensembl" id="ENSOARP00020008325.2"/>
    </source>
</evidence>
<organism evidence="1">
    <name type="scientific">Ovis aries</name>
    <name type="common">Sheep</name>
    <dbReference type="NCBI Taxonomy" id="9940"/>
    <lineage>
        <taxon>Eukaryota</taxon>
        <taxon>Metazoa</taxon>
        <taxon>Chordata</taxon>
        <taxon>Craniata</taxon>
        <taxon>Vertebrata</taxon>
        <taxon>Euteleostomi</taxon>
        <taxon>Mammalia</taxon>
        <taxon>Eutheria</taxon>
        <taxon>Laurasiatheria</taxon>
        <taxon>Artiodactyla</taxon>
        <taxon>Ruminantia</taxon>
        <taxon>Pecora</taxon>
        <taxon>Bovidae</taxon>
        <taxon>Caprinae</taxon>
        <taxon>Ovis</taxon>
    </lineage>
</organism>
<sequence length="429" mass="48195">MAGSDPGSRGSSPQPSHSDWGRLEAAFLSGWRNFWQSVGKERAAPRASAEEADEEASSLTRLPIDVQLYILSFLSPHDLCQLGSTSHYWNETVRDPILWRYFLLRDLPSWSSVDWKSLPDLEILKKPISEVTNGAFFDYMAVAGDAGSIPGSGRCPGGENGNPLQYSCLENPVDRGAWQAVLHSYKMCCPHTRRSSKSSRPMYGAVTSFLHSLIIQNEPRFAMFGPGLEELNTSLVLSLMSSEELCPTAGLPQRQIDGIGSGVSFQLNNQHKFNILILYSTTRKERDRAREEHTSAVNKMFNIQNEGDDQQGSRYSVIPQIQKVCEVVDGFIYVANAEAHKRHEWQDEFSRIMAMTDPAFGSSGRPMLVLSCISQANVKRMPCFYLAHELRLNHLNYPWMVQDTEAETLTGFLNGIQWILEEVESKHAR</sequence>
<gene>
    <name evidence="1" type="primary">FBXO4</name>
</gene>
<accession>A0AC11B4N8</accession>
<protein>
    <submittedName>
        <fullName evidence="1">F-box protein 4</fullName>
    </submittedName>
</protein>
<reference evidence="1" key="3">
    <citation type="submission" date="2025-09" db="UniProtKB">
        <authorList>
            <consortium name="Ensembl"/>
        </authorList>
    </citation>
    <scope>IDENTIFICATION</scope>
</reference>
<dbReference type="Ensembl" id="ENSOART00020010087.2">
    <property type="protein sequence ID" value="ENSOARP00020008325.2"/>
    <property type="gene ID" value="ENSOARG00020006423.2"/>
</dbReference>